<evidence type="ECO:0000313" key="2">
    <source>
        <dbReference type="EMBL" id="RLC37808.1"/>
    </source>
</evidence>
<dbReference type="SUPFAM" id="SSF46785">
    <property type="entry name" value="Winged helix' DNA-binding domain"/>
    <property type="match status" value="1"/>
</dbReference>
<keyword evidence="1" id="KW-0472">Membrane</keyword>
<sequence>MHWWVWFILGFVVALGVVAWALLSVRGKNDPSTPKASPGLPDDLISHQAREKAENLGKIKGLFARQTKVANDDVQTLLGISDATVTRYLDELEKQGIIRQVGQTGKHVYYEKI</sequence>
<dbReference type="Gene3D" id="1.10.10.10">
    <property type="entry name" value="Winged helix-like DNA-binding domain superfamily/Winged helix DNA-binding domain"/>
    <property type="match status" value="1"/>
</dbReference>
<feature type="transmembrane region" description="Helical" evidence="1">
    <location>
        <begin position="6"/>
        <end position="25"/>
    </location>
</feature>
<keyword evidence="1" id="KW-0812">Transmembrane</keyword>
<gene>
    <name evidence="2" type="ORF">DRH29_00095</name>
</gene>
<dbReference type="InterPro" id="IPR036388">
    <property type="entry name" value="WH-like_DNA-bd_sf"/>
</dbReference>
<comment type="caution">
    <text evidence="2">The sequence shown here is derived from an EMBL/GenBank/DDBJ whole genome shotgun (WGS) entry which is preliminary data.</text>
</comment>
<accession>A0A420ZDI2</accession>
<dbReference type="AlphaFoldDB" id="A0A420ZDI2"/>
<evidence type="ECO:0008006" key="4">
    <source>
        <dbReference type="Google" id="ProtNLM"/>
    </source>
</evidence>
<name>A0A420ZDI2_UNCK3</name>
<dbReference type="EMBL" id="QMNG01000001">
    <property type="protein sequence ID" value="RLC37808.1"/>
    <property type="molecule type" value="Genomic_DNA"/>
</dbReference>
<dbReference type="Pfam" id="PF13412">
    <property type="entry name" value="HTH_24"/>
    <property type="match status" value="1"/>
</dbReference>
<dbReference type="InterPro" id="IPR036390">
    <property type="entry name" value="WH_DNA-bd_sf"/>
</dbReference>
<dbReference type="Proteomes" id="UP000281261">
    <property type="component" value="Unassembled WGS sequence"/>
</dbReference>
<protein>
    <recommendedName>
        <fullName evidence="4">HTH deoR-type domain-containing protein</fullName>
    </recommendedName>
</protein>
<evidence type="ECO:0000313" key="3">
    <source>
        <dbReference type="Proteomes" id="UP000281261"/>
    </source>
</evidence>
<evidence type="ECO:0000256" key="1">
    <source>
        <dbReference type="SAM" id="Phobius"/>
    </source>
</evidence>
<organism evidence="2 3">
    <name type="scientific">candidate division Kazan bacterium</name>
    <dbReference type="NCBI Taxonomy" id="2202143"/>
    <lineage>
        <taxon>Bacteria</taxon>
        <taxon>Bacteria division Kazan-3B-28</taxon>
    </lineage>
</organism>
<reference evidence="2 3" key="1">
    <citation type="submission" date="2018-06" db="EMBL/GenBank/DDBJ databases">
        <title>Extensive metabolic versatility and redundancy in microbially diverse, dynamic hydrothermal sediments.</title>
        <authorList>
            <person name="Dombrowski N."/>
            <person name="Teske A."/>
            <person name="Baker B.J."/>
        </authorList>
    </citation>
    <scope>NUCLEOTIDE SEQUENCE [LARGE SCALE GENOMIC DNA]</scope>
    <source>
        <strain evidence="2">B79_G16</strain>
    </source>
</reference>
<proteinExistence type="predicted"/>
<keyword evidence="1" id="KW-1133">Transmembrane helix</keyword>